<dbReference type="AlphaFoldDB" id="A0A3M4JVJ5"/>
<gene>
    <name evidence="1" type="ORF">ALQ08_200111</name>
</gene>
<sequence length="44" mass="4993">MKPRLQVLVLIKGKPRQTDVQGLFRLAITARSSDEYPCCVVSFQ</sequence>
<name>A0A3M4JVJ5_9PSED</name>
<dbReference type="EMBL" id="RBRA01000235">
    <property type="protein sequence ID" value="RMQ20940.1"/>
    <property type="molecule type" value="Genomic_DNA"/>
</dbReference>
<accession>A0A3M4JVJ5</accession>
<comment type="caution">
    <text evidence="1">The sequence shown here is derived from an EMBL/GenBank/DDBJ whole genome shotgun (WGS) entry which is preliminary data.</text>
</comment>
<evidence type="ECO:0000313" key="2">
    <source>
        <dbReference type="Proteomes" id="UP000269044"/>
    </source>
</evidence>
<proteinExistence type="predicted"/>
<reference evidence="1 2" key="1">
    <citation type="submission" date="2018-08" db="EMBL/GenBank/DDBJ databases">
        <title>Recombination of ecologically and evolutionarily significant loci maintains genetic cohesion in the Pseudomonas syringae species complex.</title>
        <authorList>
            <person name="Dillon M."/>
            <person name="Thakur S."/>
            <person name="Almeida R.N.D."/>
            <person name="Weir B.S."/>
            <person name="Guttman D.S."/>
        </authorList>
    </citation>
    <scope>NUCLEOTIDE SEQUENCE [LARGE SCALE GENOMIC DNA]</scope>
    <source>
        <strain evidence="1 2">ICMP 13052</strain>
    </source>
</reference>
<dbReference type="Proteomes" id="UP000269044">
    <property type="component" value="Unassembled WGS sequence"/>
</dbReference>
<organism evidence="1 2">
    <name type="scientific">Pseudomonas syringae pv. delphinii</name>
    <dbReference type="NCBI Taxonomy" id="192088"/>
    <lineage>
        <taxon>Bacteria</taxon>
        <taxon>Pseudomonadati</taxon>
        <taxon>Pseudomonadota</taxon>
        <taxon>Gammaproteobacteria</taxon>
        <taxon>Pseudomonadales</taxon>
        <taxon>Pseudomonadaceae</taxon>
        <taxon>Pseudomonas</taxon>
    </lineage>
</organism>
<evidence type="ECO:0000313" key="1">
    <source>
        <dbReference type="EMBL" id="RMQ20940.1"/>
    </source>
</evidence>
<protein>
    <submittedName>
        <fullName evidence="1">Uncharacterized protein</fullName>
    </submittedName>
</protein>